<gene>
    <name evidence="1" type="ORF">BDR25DRAFT_338277</name>
</gene>
<sequence length="603" mass="67510">MKRKFSFNLAPVKVPSKSEAQTKPTPELTPSHSHRRHHSKDSVSSLGSPFINRRPLSPKVEHELRAACALILQDFKPSGHVFEGQSKPRRDLESVNRRKEHGIGSSQVQVHRPTGAPAEPRSSHDARKQAHKVDTSAKECPDLPMKANTGRRRVDHTENVSNREHETVTKTKSSLSMDVQRTTANRPEMDLDDATSLRTPLTSSTETHLNNGSTAPTSAALTSGRSSKRASRQFDSAAALADAQAADWMRQELEKRRQQHANQPEPPTPTRAPSRGRSIRSELKEYIFPGSTALSRTQSNESMRSQASSQPKRSSSSHGWRSWGLQRKSSSRSNSRPGTSKGRIETQDQERKPDVDLNRELPPLPSLDSWDQQQKQKRKSQAQGAHIATLMRSQDQQQQDYAAAVRRHHRRSGSDTLAMRYANSTFPQPSAQVARTPSHVQKVQIVAAPKQTSRAGHKPEFSMDFDQLMSAMDSSKNFDDQLRLRVNSHAHQHSTSTAPGSPGMKMSSDQGRLEAPPNFSRKISADVASMHRNNDFAYPNVVQIKPQHDTPREEKGSKLRKVLSGWMLRKDKKENWMDQFEKNGIKGGVMIQDEAALSPIVRY</sequence>
<evidence type="ECO:0000313" key="1">
    <source>
        <dbReference type="EMBL" id="KAF2477398.1"/>
    </source>
</evidence>
<protein>
    <submittedName>
        <fullName evidence="1">Uncharacterized protein</fullName>
    </submittedName>
</protein>
<keyword evidence="2" id="KW-1185">Reference proteome</keyword>
<dbReference type="Proteomes" id="UP000799755">
    <property type="component" value="Unassembled WGS sequence"/>
</dbReference>
<organism evidence="1 2">
    <name type="scientific">Lindgomyces ingoldianus</name>
    <dbReference type="NCBI Taxonomy" id="673940"/>
    <lineage>
        <taxon>Eukaryota</taxon>
        <taxon>Fungi</taxon>
        <taxon>Dikarya</taxon>
        <taxon>Ascomycota</taxon>
        <taxon>Pezizomycotina</taxon>
        <taxon>Dothideomycetes</taxon>
        <taxon>Pleosporomycetidae</taxon>
        <taxon>Pleosporales</taxon>
        <taxon>Lindgomycetaceae</taxon>
        <taxon>Lindgomyces</taxon>
    </lineage>
</organism>
<evidence type="ECO:0000313" key="2">
    <source>
        <dbReference type="Proteomes" id="UP000799755"/>
    </source>
</evidence>
<name>A0ACB6RF61_9PLEO</name>
<dbReference type="EMBL" id="MU003492">
    <property type="protein sequence ID" value="KAF2477398.1"/>
    <property type="molecule type" value="Genomic_DNA"/>
</dbReference>
<reference evidence="1" key="1">
    <citation type="journal article" date="2020" name="Stud. Mycol.">
        <title>101 Dothideomycetes genomes: a test case for predicting lifestyles and emergence of pathogens.</title>
        <authorList>
            <person name="Haridas S."/>
            <person name="Albert R."/>
            <person name="Binder M."/>
            <person name="Bloem J."/>
            <person name="Labutti K."/>
            <person name="Salamov A."/>
            <person name="Andreopoulos B."/>
            <person name="Baker S."/>
            <person name="Barry K."/>
            <person name="Bills G."/>
            <person name="Bluhm B."/>
            <person name="Cannon C."/>
            <person name="Castanera R."/>
            <person name="Culley D."/>
            <person name="Daum C."/>
            <person name="Ezra D."/>
            <person name="Gonzalez J."/>
            <person name="Henrissat B."/>
            <person name="Kuo A."/>
            <person name="Liang C."/>
            <person name="Lipzen A."/>
            <person name="Lutzoni F."/>
            <person name="Magnuson J."/>
            <person name="Mondo S."/>
            <person name="Nolan M."/>
            <person name="Ohm R."/>
            <person name="Pangilinan J."/>
            <person name="Park H.-J."/>
            <person name="Ramirez L."/>
            <person name="Alfaro M."/>
            <person name="Sun H."/>
            <person name="Tritt A."/>
            <person name="Yoshinaga Y."/>
            <person name="Zwiers L.-H."/>
            <person name="Turgeon B."/>
            <person name="Goodwin S."/>
            <person name="Spatafora J."/>
            <person name="Crous P."/>
            <person name="Grigoriev I."/>
        </authorList>
    </citation>
    <scope>NUCLEOTIDE SEQUENCE</scope>
    <source>
        <strain evidence="1">ATCC 200398</strain>
    </source>
</reference>
<proteinExistence type="predicted"/>
<comment type="caution">
    <text evidence="1">The sequence shown here is derived from an EMBL/GenBank/DDBJ whole genome shotgun (WGS) entry which is preliminary data.</text>
</comment>
<accession>A0ACB6RF61</accession>